<dbReference type="Pfam" id="PF14278">
    <property type="entry name" value="TetR_C_8"/>
    <property type="match status" value="1"/>
</dbReference>
<name>A0ABW3PK84_9LACO</name>
<dbReference type="SUPFAM" id="SSF46689">
    <property type="entry name" value="Homeodomain-like"/>
    <property type="match status" value="1"/>
</dbReference>
<dbReference type="PANTHER" id="PTHR43479">
    <property type="entry name" value="ACREF/ENVCD OPERON REPRESSOR-RELATED"/>
    <property type="match status" value="1"/>
</dbReference>
<dbReference type="InterPro" id="IPR001647">
    <property type="entry name" value="HTH_TetR"/>
</dbReference>
<gene>
    <name evidence="4" type="ORF">ACFQ22_10080</name>
</gene>
<feature type="domain" description="HTH tetR-type" evidence="3">
    <location>
        <begin position="8"/>
        <end position="68"/>
    </location>
</feature>
<protein>
    <submittedName>
        <fullName evidence="4">TetR/AcrR family transcriptional regulator</fullName>
    </submittedName>
</protein>
<evidence type="ECO:0000259" key="3">
    <source>
        <dbReference type="PROSITE" id="PS50977"/>
    </source>
</evidence>
<accession>A0ABW3PK84</accession>
<dbReference type="Proteomes" id="UP001597156">
    <property type="component" value="Unassembled WGS sequence"/>
</dbReference>
<dbReference type="PROSITE" id="PS50977">
    <property type="entry name" value="HTH_TETR_2"/>
    <property type="match status" value="1"/>
</dbReference>
<dbReference type="InterPro" id="IPR050624">
    <property type="entry name" value="HTH-type_Tx_Regulator"/>
</dbReference>
<keyword evidence="5" id="KW-1185">Reference proteome</keyword>
<dbReference type="InterPro" id="IPR009057">
    <property type="entry name" value="Homeodomain-like_sf"/>
</dbReference>
<evidence type="ECO:0000313" key="4">
    <source>
        <dbReference type="EMBL" id="MFD1125696.1"/>
    </source>
</evidence>
<evidence type="ECO:0000256" key="2">
    <source>
        <dbReference type="PROSITE-ProRule" id="PRU00335"/>
    </source>
</evidence>
<keyword evidence="1 2" id="KW-0238">DNA-binding</keyword>
<dbReference type="PANTHER" id="PTHR43479:SF7">
    <property type="entry name" value="TETR-FAMILY TRANSCRIPTIONAL REGULATOR"/>
    <property type="match status" value="1"/>
</dbReference>
<evidence type="ECO:0000313" key="5">
    <source>
        <dbReference type="Proteomes" id="UP001597156"/>
    </source>
</evidence>
<reference evidence="5" key="1">
    <citation type="journal article" date="2019" name="Int. J. Syst. Evol. Microbiol.">
        <title>The Global Catalogue of Microorganisms (GCM) 10K type strain sequencing project: providing services to taxonomists for standard genome sequencing and annotation.</title>
        <authorList>
            <consortium name="The Broad Institute Genomics Platform"/>
            <consortium name="The Broad Institute Genome Sequencing Center for Infectious Disease"/>
            <person name="Wu L."/>
            <person name="Ma J."/>
        </authorList>
    </citation>
    <scope>NUCLEOTIDE SEQUENCE [LARGE SCALE GENOMIC DNA]</scope>
    <source>
        <strain evidence="5">CCUG 71848</strain>
    </source>
</reference>
<dbReference type="RefSeq" id="WP_162919720.1">
    <property type="nucleotide sequence ID" value="NZ_JBHTLH010000036.1"/>
</dbReference>
<dbReference type="InterPro" id="IPR039532">
    <property type="entry name" value="TetR_C_Firmicutes"/>
</dbReference>
<dbReference type="Pfam" id="PF00440">
    <property type="entry name" value="TetR_N"/>
    <property type="match status" value="1"/>
</dbReference>
<comment type="caution">
    <text evidence="4">The sequence shown here is derived from an EMBL/GenBank/DDBJ whole genome shotgun (WGS) entry which is preliminary data.</text>
</comment>
<dbReference type="Gene3D" id="1.10.357.10">
    <property type="entry name" value="Tetracycline Repressor, domain 2"/>
    <property type="match status" value="1"/>
</dbReference>
<dbReference type="EMBL" id="JBHTLH010000036">
    <property type="protein sequence ID" value="MFD1125696.1"/>
    <property type="molecule type" value="Genomic_DNA"/>
</dbReference>
<sequence>MIKDKRLGQTKHKIQVAFIKLAKKSGFDHLTISGIIKTAKISRGTFYLHYDDKYDLLASYENQTLQDIEALFNQFDKPTLSLTTTSKLEPNNAFYQLFKYLYTHRSLINVLLTRTDQRFITQMKALIKQEVGLSKPHSVPLSTKCQIPFDFAEEIILQNIVSLINYWIGKERPEPPSQIYQIFIATRLVSIADLTANLNL</sequence>
<proteinExistence type="predicted"/>
<evidence type="ECO:0000256" key="1">
    <source>
        <dbReference type="ARBA" id="ARBA00023125"/>
    </source>
</evidence>
<feature type="DNA-binding region" description="H-T-H motif" evidence="2">
    <location>
        <begin position="31"/>
        <end position="50"/>
    </location>
</feature>
<organism evidence="4 5">
    <name type="scientific">Lentilactobacillus raoultii</name>
    <dbReference type="NCBI Taxonomy" id="1987503"/>
    <lineage>
        <taxon>Bacteria</taxon>
        <taxon>Bacillati</taxon>
        <taxon>Bacillota</taxon>
        <taxon>Bacilli</taxon>
        <taxon>Lactobacillales</taxon>
        <taxon>Lactobacillaceae</taxon>
        <taxon>Lentilactobacillus</taxon>
    </lineage>
</organism>